<keyword evidence="3" id="KW-1185">Reference proteome</keyword>
<dbReference type="AlphaFoldDB" id="A0A2V5IIK5"/>
<evidence type="ECO:0000313" key="3">
    <source>
        <dbReference type="Proteomes" id="UP000248817"/>
    </source>
</evidence>
<name>A0A2V5IIK5_9EURO</name>
<evidence type="ECO:0000256" key="1">
    <source>
        <dbReference type="SAM" id="MobiDB-lite"/>
    </source>
</evidence>
<sequence>MGSWQRNTRMMHYIGEFVDLDPDKSDMVADFITLIEALREGLEHINDGFRIPDSQINLLFLTKLKECPGWRDWATTMLRDSRINASDPEDRMSFQELTGLAMKQERLRQSPGKGRKENAISERDFAFPPRTSMDPDTLTQDDINAFVVHRMAHDDEQMYIRSKGVRGHNKRPSQEEINDYVIEQMQREQAGKSHSGQQARARAPPNPPHHRPKQCSFCGDRHHQVTNCWRRWRVAVEAPQGQFVPRRVEYKFQIPGQPPMYRSGFTLF</sequence>
<feature type="region of interest" description="Disordered" evidence="1">
    <location>
        <begin position="187"/>
        <end position="212"/>
    </location>
</feature>
<gene>
    <name evidence="2" type="ORF">BP00DRAFT_454081</name>
</gene>
<protein>
    <submittedName>
        <fullName evidence="2">Uncharacterized protein</fullName>
    </submittedName>
</protein>
<organism evidence="2 3">
    <name type="scientific">Aspergillus indologenus CBS 114.80</name>
    <dbReference type="NCBI Taxonomy" id="1450541"/>
    <lineage>
        <taxon>Eukaryota</taxon>
        <taxon>Fungi</taxon>
        <taxon>Dikarya</taxon>
        <taxon>Ascomycota</taxon>
        <taxon>Pezizomycotina</taxon>
        <taxon>Eurotiomycetes</taxon>
        <taxon>Eurotiomycetidae</taxon>
        <taxon>Eurotiales</taxon>
        <taxon>Aspergillaceae</taxon>
        <taxon>Aspergillus</taxon>
        <taxon>Aspergillus subgen. Circumdati</taxon>
    </lineage>
</organism>
<proteinExistence type="predicted"/>
<dbReference type="Proteomes" id="UP000248817">
    <property type="component" value="Unassembled WGS sequence"/>
</dbReference>
<accession>A0A2V5IIK5</accession>
<dbReference type="EMBL" id="KZ825471">
    <property type="protein sequence ID" value="PYI35112.1"/>
    <property type="molecule type" value="Genomic_DNA"/>
</dbReference>
<evidence type="ECO:0000313" key="2">
    <source>
        <dbReference type="EMBL" id="PYI35112.1"/>
    </source>
</evidence>
<reference evidence="2 3" key="1">
    <citation type="submission" date="2018-02" db="EMBL/GenBank/DDBJ databases">
        <title>The genomes of Aspergillus section Nigri reveals drivers in fungal speciation.</title>
        <authorList>
            <consortium name="DOE Joint Genome Institute"/>
            <person name="Vesth T.C."/>
            <person name="Nybo J."/>
            <person name="Theobald S."/>
            <person name="Brandl J."/>
            <person name="Frisvad J.C."/>
            <person name="Nielsen K.F."/>
            <person name="Lyhne E.K."/>
            <person name="Kogle M.E."/>
            <person name="Kuo A."/>
            <person name="Riley R."/>
            <person name="Clum A."/>
            <person name="Nolan M."/>
            <person name="Lipzen A."/>
            <person name="Salamov A."/>
            <person name="Henrissat B."/>
            <person name="Wiebenga A."/>
            <person name="De vries R.P."/>
            <person name="Grigoriev I.V."/>
            <person name="Mortensen U.H."/>
            <person name="Andersen M.R."/>
            <person name="Baker S.E."/>
        </authorList>
    </citation>
    <scope>NUCLEOTIDE SEQUENCE [LARGE SCALE GENOMIC DNA]</scope>
    <source>
        <strain evidence="2 3">CBS 114.80</strain>
    </source>
</reference>